<name>A0A450ZAU9_9GAMM</name>
<organism evidence="1">
    <name type="scientific">Candidatus Kentrum sp. TUN</name>
    <dbReference type="NCBI Taxonomy" id="2126343"/>
    <lineage>
        <taxon>Bacteria</taxon>
        <taxon>Pseudomonadati</taxon>
        <taxon>Pseudomonadota</taxon>
        <taxon>Gammaproteobacteria</taxon>
        <taxon>Candidatus Kentrum</taxon>
    </lineage>
</organism>
<dbReference type="EMBL" id="CAADFX010000003">
    <property type="protein sequence ID" value="VFK50935.1"/>
    <property type="molecule type" value="Genomic_DNA"/>
</dbReference>
<accession>A0A450ZAU9</accession>
<evidence type="ECO:0000313" key="1">
    <source>
        <dbReference type="EMBL" id="VFK50935.1"/>
    </source>
</evidence>
<gene>
    <name evidence="1" type="ORF">BECKTUN1418D_GA0071000_100337</name>
</gene>
<proteinExistence type="predicted"/>
<reference evidence="1" key="1">
    <citation type="submission" date="2019-02" db="EMBL/GenBank/DDBJ databases">
        <authorList>
            <person name="Gruber-Vodicka R. H."/>
            <person name="Seah K. B. B."/>
        </authorList>
    </citation>
    <scope>NUCLEOTIDE SEQUENCE</scope>
    <source>
        <strain evidence="1">BECK_BY1</strain>
    </source>
</reference>
<sequence>MGTRNEAYPFIATLTGKNTSVFYFLPKRLPYRCLKAIIICLFRYRKNKNFGGLVREPEPHPLSALARNANIFIS</sequence>
<dbReference type="AlphaFoldDB" id="A0A450ZAU9"/>
<protein>
    <submittedName>
        <fullName evidence="1">Uncharacterized protein</fullName>
    </submittedName>
</protein>